<dbReference type="AlphaFoldDB" id="A0A1W1ZFK9"/>
<dbReference type="PANTHER" id="PTHR42928">
    <property type="entry name" value="TRICARBOXYLATE-BINDING PROTEIN"/>
    <property type="match status" value="1"/>
</dbReference>
<protein>
    <submittedName>
        <fullName evidence="2">Tripartite-type tricarboxylate transporter, receptor component TctC</fullName>
    </submittedName>
</protein>
<keyword evidence="3" id="KW-1185">Reference proteome</keyword>
<name>A0A1W1ZFK9_9BURK</name>
<dbReference type="Gene3D" id="3.40.190.10">
    <property type="entry name" value="Periplasmic binding protein-like II"/>
    <property type="match status" value="1"/>
</dbReference>
<dbReference type="InterPro" id="IPR005064">
    <property type="entry name" value="BUG"/>
</dbReference>
<gene>
    <name evidence="2" type="ORF">SAMN06296008_10587</name>
</gene>
<dbReference type="Pfam" id="PF03401">
    <property type="entry name" value="TctC"/>
    <property type="match status" value="1"/>
</dbReference>
<dbReference type="PIRSF" id="PIRSF017082">
    <property type="entry name" value="YflP"/>
    <property type="match status" value="1"/>
</dbReference>
<dbReference type="OrthoDB" id="8678477at2"/>
<organism evidence="2 3">
    <name type="scientific">Polynucleobacter kasalickyi</name>
    <dbReference type="NCBI Taxonomy" id="1938817"/>
    <lineage>
        <taxon>Bacteria</taxon>
        <taxon>Pseudomonadati</taxon>
        <taxon>Pseudomonadota</taxon>
        <taxon>Betaproteobacteria</taxon>
        <taxon>Burkholderiales</taxon>
        <taxon>Burkholderiaceae</taxon>
        <taxon>Polynucleobacter</taxon>
    </lineage>
</organism>
<proteinExistence type="inferred from homology"/>
<reference evidence="2 3" key="1">
    <citation type="submission" date="2017-04" db="EMBL/GenBank/DDBJ databases">
        <authorList>
            <person name="Afonso C.L."/>
            <person name="Miller P.J."/>
            <person name="Scott M.A."/>
            <person name="Spackman E."/>
            <person name="Goraichik I."/>
            <person name="Dimitrov K.M."/>
            <person name="Suarez D.L."/>
            <person name="Swayne D.E."/>
        </authorList>
    </citation>
    <scope>NUCLEOTIDE SEQUENCE [LARGE SCALE GENOMIC DNA]</scope>
    <source>
        <strain evidence="2 3">VK13</strain>
    </source>
</reference>
<evidence type="ECO:0000313" key="3">
    <source>
        <dbReference type="Proteomes" id="UP000192708"/>
    </source>
</evidence>
<evidence type="ECO:0000256" key="1">
    <source>
        <dbReference type="ARBA" id="ARBA00006987"/>
    </source>
</evidence>
<dbReference type="PANTHER" id="PTHR42928:SF5">
    <property type="entry name" value="BLR1237 PROTEIN"/>
    <property type="match status" value="1"/>
</dbReference>
<dbReference type="RefSeq" id="WP_084283247.1">
    <property type="nucleotide sequence ID" value="NZ_FWXJ01000005.1"/>
</dbReference>
<accession>A0A1W1ZFK9</accession>
<dbReference type="EMBL" id="FWXJ01000005">
    <property type="protein sequence ID" value="SMC47177.1"/>
    <property type="molecule type" value="Genomic_DNA"/>
</dbReference>
<keyword evidence="2" id="KW-0675">Receptor</keyword>
<evidence type="ECO:0000313" key="2">
    <source>
        <dbReference type="EMBL" id="SMC47177.1"/>
    </source>
</evidence>
<dbReference type="Gene3D" id="3.40.190.150">
    <property type="entry name" value="Bordetella uptake gene, domain 1"/>
    <property type="match status" value="1"/>
</dbReference>
<comment type="similarity">
    <text evidence="1">Belongs to the UPF0065 (bug) family.</text>
</comment>
<dbReference type="CDD" id="cd07012">
    <property type="entry name" value="PBP2_Bug_TTT"/>
    <property type="match status" value="1"/>
</dbReference>
<sequence>MFKINLDRRTIIKQSLAVSGAVITGSVFSQTSWPQKPIRLIVPNPAGGTADALPRLLAEPLSKILGQSIIVENKPGAAGNIAAEYIFNADADGYTLFASPPPALSINANLYPKLSYQAAQFVPVTVIAAVPNALIVNPALPFNTVPEFLNYLKANPDKLSYASQGSGSTAHLTAELFKLKTGLKMLHVPYKGDAPAITDLLAGHVDVMFGNIGATMQYVKSDKLKLIALTTPKRNKSFPSTPTLNEYIPGMIATTWFAIVAPPKTPASIVNKLSTSIATILKSPDMQKKLAEMGAEPIGDSPEETMKWIKEDTERWKEVIQAGKITI</sequence>
<dbReference type="STRING" id="1938817.SAMN06296008_10587"/>
<dbReference type="Proteomes" id="UP000192708">
    <property type="component" value="Unassembled WGS sequence"/>
</dbReference>
<dbReference type="InterPro" id="IPR042100">
    <property type="entry name" value="Bug_dom1"/>
</dbReference>
<dbReference type="SUPFAM" id="SSF53850">
    <property type="entry name" value="Periplasmic binding protein-like II"/>
    <property type="match status" value="1"/>
</dbReference>